<name>A0ACC2HYF1_9PLEO</name>
<evidence type="ECO:0000313" key="2">
    <source>
        <dbReference type="Proteomes" id="UP001153331"/>
    </source>
</evidence>
<sequence>MGSRRLAAPQGQRAASAVLDRWVQGGDGAAGAGVLGRGGRVRSADGGDGECGTRGNLVAWLRTINGHAMPKSNWLWFRVLVNLALVRVLGVPLEKVKKHIDESLEELDSFYLGQGWSSDGLWCEERKQADYYSGSFAIQFAQLLYVRFAPDYDATRTERYKEQAREFARSYWRYFGPSGAAIPFGRSLTYRFAFAAFWSAAVAAGIELPAPVDQMGVVKGLLARHLRWWAQHPDIFNTDGTLNIGYAYPNMYLAEDYNSPQSVYWCLKSLIVVGLPETHPFWSCDELPYPELNSIKPVELISPPKHILCNNPEHHFLLSSGQSTTKRFKAREAKYGKFAYSSAFGFSVPCSTFLEQIAPDSTLAVSFDDGEEHWKVRWDPYDVQTKHVSRGGEEVPILVSTWRPWRGEELSITTALIPPVSGKPGWHTRVHRVQWKPKRKSAALRLVDGGFAASAQTSGNMSIFEKGIKIFSDDTVAEEGWYKDNASALVVSELGSSGVAHLTPRESPNTNDYQINSTISVIRADPNTNIVARRSLIPAVHHTITPSSHDGDSIIEATFVTGIFAVETFAEKSADEIWRLWRDRPEGSSEISVLTRQQ</sequence>
<organism evidence="1 2">
    <name type="scientific">Boeremia exigua</name>
    <dbReference type="NCBI Taxonomy" id="749465"/>
    <lineage>
        <taxon>Eukaryota</taxon>
        <taxon>Fungi</taxon>
        <taxon>Dikarya</taxon>
        <taxon>Ascomycota</taxon>
        <taxon>Pezizomycotina</taxon>
        <taxon>Dothideomycetes</taxon>
        <taxon>Pleosporomycetidae</taxon>
        <taxon>Pleosporales</taxon>
        <taxon>Pleosporineae</taxon>
        <taxon>Didymellaceae</taxon>
        <taxon>Boeremia</taxon>
    </lineage>
</organism>
<gene>
    <name evidence="1" type="ORF">OPT61_g8503</name>
</gene>
<proteinExistence type="predicted"/>
<reference evidence="1" key="1">
    <citation type="submission" date="2022-11" db="EMBL/GenBank/DDBJ databases">
        <title>Genome Sequence of Boeremia exigua.</title>
        <authorList>
            <person name="Buettner E."/>
        </authorList>
    </citation>
    <scope>NUCLEOTIDE SEQUENCE</scope>
    <source>
        <strain evidence="1">CU02</strain>
    </source>
</reference>
<protein>
    <submittedName>
        <fullName evidence="1">Uncharacterized protein</fullName>
    </submittedName>
</protein>
<keyword evidence="2" id="KW-1185">Reference proteome</keyword>
<dbReference type="Proteomes" id="UP001153331">
    <property type="component" value="Unassembled WGS sequence"/>
</dbReference>
<comment type="caution">
    <text evidence="1">The sequence shown here is derived from an EMBL/GenBank/DDBJ whole genome shotgun (WGS) entry which is preliminary data.</text>
</comment>
<evidence type="ECO:0000313" key="1">
    <source>
        <dbReference type="EMBL" id="KAJ8107964.1"/>
    </source>
</evidence>
<accession>A0ACC2HYF1</accession>
<dbReference type="EMBL" id="JAPHNI010000827">
    <property type="protein sequence ID" value="KAJ8107964.1"/>
    <property type="molecule type" value="Genomic_DNA"/>
</dbReference>